<dbReference type="InterPro" id="IPR018060">
    <property type="entry name" value="HTH_AraC"/>
</dbReference>
<dbReference type="InterPro" id="IPR009057">
    <property type="entry name" value="Homeodomain-like_sf"/>
</dbReference>
<organism evidence="5 6">
    <name type="scientific">Nocardia nova SH22a</name>
    <dbReference type="NCBI Taxonomy" id="1415166"/>
    <lineage>
        <taxon>Bacteria</taxon>
        <taxon>Bacillati</taxon>
        <taxon>Actinomycetota</taxon>
        <taxon>Actinomycetes</taxon>
        <taxon>Mycobacteriales</taxon>
        <taxon>Nocardiaceae</taxon>
        <taxon>Nocardia</taxon>
    </lineage>
</organism>
<dbReference type="STRING" id="1415166.NONO_c27120"/>
<accession>W5TEC6</accession>
<keyword evidence="2 5" id="KW-0238">DNA-binding</keyword>
<dbReference type="PRINTS" id="PR00032">
    <property type="entry name" value="HTHARAC"/>
</dbReference>
<evidence type="ECO:0000256" key="2">
    <source>
        <dbReference type="ARBA" id="ARBA00023125"/>
    </source>
</evidence>
<dbReference type="SUPFAM" id="SSF46689">
    <property type="entry name" value="Homeodomain-like"/>
    <property type="match status" value="1"/>
</dbReference>
<evidence type="ECO:0000313" key="6">
    <source>
        <dbReference type="Proteomes" id="UP000019150"/>
    </source>
</evidence>
<keyword evidence="3" id="KW-0804">Transcription</keyword>
<dbReference type="PANTHER" id="PTHR46796">
    <property type="entry name" value="HTH-TYPE TRANSCRIPTIONAL ACTIVATOR RHAS-RELATED"/>
    <property type="match status" value="1"/>
</dbReference>
<dbReference type="HOGENOM" id="CLU_049704_1_1_11"/>
<dbReference type="GO" id="GO:0003700">
    <property type="term" value="F:DNA-binding transcription factor activity"/>
    <property type="evidence" value="ECO:0007669"/>
    <property type="project" value="InterPro"/>
</dbReference>
<dbReference type="KEGG" id="nno:NONO_c27120"/>
<dbReference type="Pfam" id="PF12833">
    <property type="entry name" value="HTH_18"/>
    <property type="match status" value="1"/>
</dbReference>
<proteinExistence type="predicted"/>
<dbReference type="AlphaFoldDB" id="W5TEC6"/>
<dbReference type="PATRIC" id="fig|1415166.3.peg.2780"/>
<dbReference type="SMART" id="SM00342">
    <property type="entry name" value="HTH_ARAC"/>
    <property type="match status" value="1"/>
</dbReference>
<protein>
    <submittedName>
        <fullName evidence="5">AraC-type DNA-binding domain-containing protein</fullName>
    </submittedName>
</protein>
<dbReference type="PANTHER" id="PTHR46796:SF6">
    <property type="entry name" value="ARAC SUBFAMILY"/>
    <property type="match status" value="1"/>
</dbReference>
<evidence type="ECO:0000256" key="1">
    <source>
        <dbReference type="ARBA" id="ARBA00023015"/>
    </source>
</evidence>
<reference evidence="5 6" key="1">
    <citation type="journal article" date="2014" name="Appl. Environ. Microbiol.">
        <title>Insights into the Microbial Degradation of Rubber and Gutta-Percha by Analysis of the Complete Genome of Nocardia nova SH22a.</title>
        <authorList>
            <person name="Luo Q."/>
            <person name="Hiessl S."/>
            <person name="Poehlein A."/>
            <person name="Daniel R."/>
            <person name="Steinbuchel A."/>
        </authorList>
    </citation>
    <scope>NUCLEOTIDE SEQUENCE [LARGE SCALE GENOMIC DNA]</scope>
    <source>
        <strain evidence="5">SH22a</strain>
    </source>
</reference>
<feature type="domain" description="HTH araC/xylS-type" evidence="4">
    <location>
        <begin position="244"/>
        <end position="344"/>
    </location>
</feature>
<keyword evidence="6" id="KW-1185">Reference proteome</keyword>
<dbReference type="Pfam" id="PF14525">
    <property type="entry name" value="AraC_binding_2"/>
    <property type="match status" value="1"/>
</dbReference>
<evidence type="ECO:0000256" key="3">
    <source>
        <dbReference type="ARBA" id="ARBA00023163"/>
    </source>
</evidence>
<gene>
    <name evidence="5" type="ORF">NONO_c27120</name>
</gene>
<name>W5TEC6_9NOCA</name>
<keyword evidence="1" id="KW-0805">Transcription regulation</keyword>
<dbReference type="EMBL" id="CP006850">
    <property type="protein sequence ID" value="AHH17504.1"/>
    <property type="molecule type" value="Genomic_DNA"/>
</dbReference>
<dbReference type="PROSITE" id="PS01124">
    <property type="entry name" value="HTH_ARAC_FAMILY_2"/>
    <property type="match status" value="1"/>
</dbReference>
<dbReference type="InterPro" id="IPR050204">
    <property type="entry name" value="AraC_XylS_family_regulators"/>
</dbReference>
<dbReference type="InterPro" id="IPR020449">
    <property type="entry name" value="Tscrpt_reg_AraC-type_HTH"/>
</dbReference>
<dbReference type="InterPro" id="IPR035418">
    <property type="entry name" value="AraC-bd_2"/>
</dbReference>
<evidence type="ECO:0000259" key="4">
    <source>
        <dbReference type="PROSITE" id="PS01124"/>
    </source>
</evidence>
<dbReference type="eggNOG" id="COG2207">
    <property type="taxonomic scope" value="Bacteria"/>
</dbReference>
<dbReference type="Proteomes" id="UP000019150">
    <property type="component" value="Chromosome"/>
</dbReference>
<evidence type="ECO:0000313" key="5">
    <source>
        <dbReference type="EMBL" id="AHH17504.1"/>
    </source>
</evidence>
<sequence>MFATSNDFGTLLRRSQKLSYYLGTTDPLPTAPEASRAWEVTLTTADTAVSDLDIVDGMITSHLPWVLTGSNAHDDVPGSVRAQTFGDLRLIGTTVGASEFRRGRREVAMTSGEYIVVMLVTDGHEFLDQDDRQTEVGTGTAVLWDSVRTATASIPGRVTKQSLFVPRERFRSLVPRPEMVTMRVLPPSPAASLLKSLLDGLGGTTLMDPATESAASTASLELVRAMCMQAMPTAKSWDDSALLLSARNYVDAHLGDPALDPARIAREHGVSRRRLYDLFATTDEPVWAYIRRRRLARAYAELTRFPPQRSIAAVGRSVGYTSAAHFTRAFRAHFDQTPSDLRRRVGS</sequence>
<dbReference type="Gene3D" id="1.10.10.60">
    <property type="entry name" value="Homeodomain-like"/>
    <property type="match status" value="1"/>
</dbReference>
<dbReference type="GO" id="GO:0043565">
    <property type="term" value="F:sequence-specific DNA binding"/>
    <property type="evidence" value="ECO:0007669"/>
    <property type="project" value="InterPro"/>
</dbReference>